<accession>A0ABS1E555</accession>
<dbReference type="RefSeq" id="WP_200259035.1">
    <property type="nucleotide sequence ID" value="NZ_NRSH01000075.1"/>
</dbReference>
<feature type="transmembrane region" description="Helical" evidence="1">
    <location>
        <begin position="125"/>
        <end position="150"/>
    </location>
</feature>
<comment type="caution">
    <text evidence="2">The sequence shown here is derived from an EMBL/GenBank/DDBJ whole genome shotgun (WGS) entry which is preliminary data.</text>
</comment>
<evidence type="ECO:0000313" key="3">
    <source>
        <dbReference type="Proteomes" id="UP000738126"/>
    </source>
</evidence>
<dbReference type="Pfam" id="PF06966">
    <property type="entry name" value="DUF1295"/>
    <property type="match status" value="1"/>
</dbReference>
<feature type="transmembrane region" description="Helical" evidence="1">
    <location>
        <begin position="38"/>
        <end position="58"/>
    </location>
</feature>
<evidence type="ECO:0000256" key="1">
    <source>
        <dbReference type="SAM" id="Phobius"/>
    </source>
</evidence>
<sequence length="191" mass="20736">MTAPWMDVFFWALVAATGLYTGMAVFTARRRFSRRTYMAAGIAASLGYLGPRALIPFLPQPALGLPPALALPLGGALLLLGVGILARVVVRLRAAARQPDGQGRPPIYDDGLYGVVRHPMYLGDILWGLGLAVALDAAYAAALTPLWWLLRAGLSVHEEERLVDKYGEAYRAYCERVPARILPPLGGLLRR</sequence>
<organism evidence="2 3">
    <name type="scientific">Halorhodospira neutriphila</name>
    <dbReference type="NCBI Taxonomy" id="168379"/>
    <lineage>
        <taxon>Bacteria</taxon>
        <taxon>Pseudomonadati</taxon>
        <taxon>Pseudomonadota</taxon>
        <taxon>Gammaproteobacteria</taxon>
        <taxon>Chromatiales</taxon>
        <taxon>Ectothiorhodospiraceae</taxon>
        <taxon>Halorhodospira</taxon>
    </lineage>
</organism>
<protein>
    <recommendedName>
        <fullName evidence="4">Isoprenylcysteine carboxyl methyltransferase</fullName>
    </recommendedName>
</protein>
<name>A0ABS1E555_9GAMM</name>
<reference evidence="2 3" key="1">
    <citation type="journal article" date="2020" name="Microorganisms">
        <title>Osmotic Adaptation and Compatible Solute Biosynthesis of Phototrophic Bacteria as Revealed from Genome Analyses.</title>
        <authorList>
            <person name="Imhoff J.F."/>
            <person name="Rahn T."/>
            <person name="Kunzel S."/>
            <person name="Keller A."/>
            <person name="Neulinger S.C."/>
        </authorList>
    </citation>
    <scope>NUCLEOTIDE SEQUENCE [LARGE SCALE GENOMIC DNA]</scope>
    <source>
        <strain evidence="2 3">DSM 15116</strain>
    </source>
</reference>
<dbReference type="Gene3D" id="1.20.120.1630">
    <property type="match status" value="1"/>
</dbReference>
<dbReference type="InterPro" id="IPR010721">
    <property type="entry name" value="UstE-like"/>
</dbReference>
<evidence type="ECO:0008006" key="4">
    <source>
        <dbReference type="Google" id="ProtNLM"/>
    </source>
</evidence>
<keyword evidence="1" id="KW-0472">Membrane</keyword>
<feature type="transmembrane region" description="Helical" evidence="1">
    <location>
        <begin position="6"/>
        <end position="26"/>
    </location>
</feature>
<dbReference type="PANTHER" id="PTHR43847">
    <property type="entry name" value="BLL3993 PROTEIN"/>
    <property type="match status" value="1"/>
</dbReference>
<keyword evidence="3" id="KW-1185">Reference proteome</keyword>
<proteinExistence type="predicted"/>
<keyword evidence="1" id="KW-0812">Transmembrane</keyword>
<gene>
    <name evidence="2" type="ORF">CKO13_07520</name>
</gene>
<dbReference type="PANTHER" id="PTHR43847:SF1">
    <property type="entry name" value="BLL3993 PROTEIN"/>
    <property type="match status" value="1"/>
</dbReference>
<evidence type="ECO:0000313" key="2">
    <source>
        <dbReference type="EMBL" id="MBK1726870.1"/>
    </source>
</evidence>
<feature type="transmembrane region" description="Helical" evidence="1">
    <location>
        <begin position="70"/>
        <end position="90"/>
    </location>
</feature>
<dbReference type="EMBL" id="NRSH01000075">
    <property type="protein sequence ID" value="MBK1726870.1"/>
    <property type="molecule type" value="Genomic_DNA"/>
</dbReference>
<dbReference type="Proteomes" id="UP000738126">
    <property type="component" value="Unassembled WGS sequence"/>
</dbReference>
<keyword evidence="1" id="KW-1133">Transmembrane helix</keyword>
<dbReference type="InterPro" id="IPR052527">
    <property type="entry name" value="Metal_cation-efflux_comp"/>
</dbReference>